<name>A0A645EG79_9ZZZZ</name>
<dbReference type="AlphaFoldDB" id="A0A645EG79"/>
<dbReference type="EMBL" id="VSSQ01046327">
    <property type="protein sequence ID" value="MPN00302.1"/>
    <property type="molecule type" value="Genomic_DNA"/>
</dbReference>
<keyword evidence="1" id="KW-0812">Transmembrane</keyword>
<feature type="transmembrane region" description="Helical" evidence="1">
    <location>
        <begin position="6"/>
        <end position="25"/>
    </location>
</feature>
<keyword evidence="1" id="KW-1133">Transmembrane helix</keyword>
<proteinExistence type="predicted"/>
<evidence type="ECO:0000256" key="1">
    <source>
        <dbReference type="SAM" id="Phobius"/>
    </source>
</evidence>
<organism evidence="2">
    <name type="scientific">bioreactor metagenome</name>
    <dbReference type="NCBI Taxonomy" id="1076179"/>
    <lineage>
        <taxon>unclassified sequences</taxon>
        <taxon>metagenomes</taxon>
        <taxon>ecological metagenomes</taxon>
    </lineage>
</organism>
<gene>
    <name evidence="2" type="ORF">SDC9_147496</name>
</gene>
<reference evidence="2" key="1">
    <citation type="submission" date="2019-08" db="EMBL/GenBank/DDBJ databases">
        <authorList>
            <person name="Kucharzyk K."/>
            <person name="Murdoch R.W."/>
            <person name="Higgins S."/>
            <person name="Loffler F."/>
        </authorList>
    </citation>
    <scope>NUCLEOTIDE SEQUENCE</scope>
</reference>
<evidence type="ECO:0000313" key="2">
    <source>
        <dbReference type="EMBL" id="MPN00302.1"/>
    </source>
</evidence>
<keyword evidence="1" id="KW-0472">Membrane</keyword>
<comment type="caution">
    <text evidence="2">The sequence shown here is derived from an EMBL/GenBank/DDBJ whole genome shotgun (WGS) entry which is preliminary data.</text>
</comment>
<sequence>MRFLCGILELIYQVLCIVIITYNTFAELSIKLRIQYIKPVHNKLGMGLVLSKYDSLSQSHFALIL</sequence>
<protein>
    <submittedName>
        <fullName evidence="2">Uncharacterized protein</fullName>
    </submittedName>
</protein>
<accession>A0A645EG79</accession>